<dbReference type="AlphaFoldDB" id="A0A8J5YFH4"/>
<evidence type="ECO:0000313" key="4">
    <source>
        <dbReference type="Proteomes" id="UP000701853"/>
    </source>
</evidence>
<comment type="caution">
    <text evidence="3">The sequence shown here is derived from an EMBL/GenBank/DDBJ whole genome shotgun (WGS) entry which is preliminary data.</text>
</comment>
<evidence type="ECO:0000256" key="1">
    <source>
        <dbReference type="PROSITE-ProRule" id="PRU00042"/>
    </source>
</evidence>
<sequence>MGLSLKENAEEKEKKSFCSVGFGFQISVAALYSSRQFISCENKGYPWSFPLIQKVASAGCLGYNSGQLFGLLIHTVLVANQERDMSLDARASDKHKILPKKGRDTTLCLLLVLGLTGSTMNFHSGRKDAQKHAVDKSCIYCNKVFDDYLALSGHLRIHEEETLRALNFPGRSSNSIDITRNPPAPLPNSQLSLASVNNLTPITRAPTLIDFCAMFGSCDANQPNRSKSTGSNLGDAQTQIVMSPSGATFRHNSSASKTFAPVVANAASSSAACASSGGVVATGLPADSSSYLRKYEVCQFNTDEFQISQDGLPPASRDAMQKTQGYNLGKLPNPSFAIINPDVGCESYQLPRSNGSIASLWLLPGPPPSSNVGKVGQSETILLMGEGSKRPCLADNPMTASLMNKKPKISPNALEEPKKLQIKELPLLKKLEDSLSALETCVGAEEEGPVDLDLSLHL</sequence>
<keyword evidence="1" id="KW-0863">Zinc-finger</keyword>
<protein>
    <recommendedName>
        <fullName evidence="2">C2H2-type domain-containing protein</fullName>
    </recommendedName>
</protein>
<name>A0A8J5YFH4_9ROSI</name>
<dbReference type="PROSITE" id="PS00028">
    <property type="entry name" value="ZINC_FINGER_C2H2_1"/>
    <property type="match status" value="1"/>
</dbReference>
<evidence type="ECO:0000313" key="3">
    <source>
        <dbReference type="EMBL" id="KAG8482308.1"/>
    </source>
</evidence>
<dbReference type="OrthoDB" id="974504at2759"/>
<organism evidence="3 4">
    <name type="scientific">Gossypium anomalum</name>
    <dbReference type="NCBI Taxonomy" id="47600"/>
    <lineage>
        <taxon>Eukaryota</taxon>
        <taxon>Viridiplantae</taxon>
        <taxon>Streptophyta</taxon>
        <taxon>Embryophyta</taxon>
        <taxon>Tracheophyta</taxon>
        <taxon>Spermatophyta</taxon>
        <taxon>Magnoliopsida</taxon>
        <taxon>eudicotyledons</taxon>
        <taxon>Gunneridae</taxon>
        <taxon>Pentapetalae</taxon>
        <taxon>rosids</taxon>
        <taxon>malvids</taxon>
        <taxon>Malvales</taxon>
        <taxon>Malvaceae</taxon>
        <taxon>Malvoideae</taxon>
        <taxon>Gossypium</taxon>
    </lineage>
</organism>
<dbReference type="Proteomes" id="UP000701853">
    <property type="component" value="Chromosome 10"/>
</dbReference>
<proteinExistence type="predicted"/>
<dbReference type="EMBL" id="JAHUZN010000010">
    <property type="protein sequence ID" value="KAG8482308.1"/>
    <property type="molecule type" value="Genomic_DNA"/>
</dbReference>
<feature type="domain" description="C2H2-type" evidence="2">
    <location>
        <begin position="136"/>
        <end position="163"/>
    </location>
</feature>
<keyword evidence="1" id="KW-0862">Zinc</keyword>
<dbReference type="InterPro" id="IPR013087">
    <property type="entry name" value="Znf_C2H2_type"/>
</dbReference>
<accession>A0A8J5YFH4</accession>
<dbReference type="GO" id="GO:0008270">
    <property type="term" value="F:zinc ion binding"/>
    <property type="evidence" value="ECO:0007669"/>
    <property type="project" value="UniProtKB-KW"/>
</dbReference>
<reference evidence="3 4" key="1">
    <citation type="journal article" date="2021" name="bioRxiv">
        <title>The Gossypium anomalum genome as a resource for cotton improvement and evolutionary analysis of hybrid incompatibility.</title>
        <authorList>
            <person name="Grover C.E."/>
            <person name="Yuan D."/>
            <person name="Arick M.A."/>
            <person name="Miller E.R."/>
            <person name="Hu G."/>
            <person name="Peterson D.G."/>
            <person name="Wendel J.F."/>
            <person name="Udall J.A."/>
        </authorList>
    </citation>
    <scope>NUCLEOTIDE SEQUENCE [LARGE SCALE GENOMIC DNA]</scope>
    <source>
        <strain evidence="3">JFW-Udall</strain>
        <tissue evidence="3">Leaf</tissue>
    </source>
</reference>
<keyword evidence="4" id="KW-1185">Reference proteome</keyword>
<evidence type="ECO:0000259" key="2">
    <source>
        <dbReference type="PROSITE" id="PS50157"/>
    </source>
</evidence>
<keyword evidence="1" id="KW-0479">Metal-binding</keyword>
<gene>
    <name evidence="3" type="ORF">CXB51_027311</name>
</gene>
<dbReference type="PROSITE" id="PS50157">
    <property type="entry name" value="ZINC_FINGER_C2H2_2"/>
    <property type="match status" value="1"/>
</dbReference>